<feature type="transmembrane region" description="Helical" evidence="5">
    <location>
        <begin position="353"/>
        <end position="378"/>
    </location>
</feature>
<reference evidence="6 7" key="1">
    <citation type="submission" date="2018-11" db="EMBL/GenBank/DDBJ databases">
        <authorList>
            <person name="Kleinhagauer T."/>
            <person name="Glaeser S.P."/>
            <person name="Spergser J."/>
            <person name="Ruckert C."/>
            <person name="Kaempfer P."/>
            <person name="Busse H.-J."/>
        </authorList>
    </citation>
    <scope>NUCLEOTIDE SEQUENCE [LARGE SCALE GENOMIC DNA]</scope>
    <source>
        <strain evidence="6 7">812CH</strain>
    </source>
</reference>
<proteinExistence type="predicted"/>
<dbReference type="SUPFAM" id="SSF81340">
    <property type="entry name" value="Clc chloride channel"/>
    <property type="match status" value="1"/>
</dbReference>
<evidence type="ECO:0000313" key="7">
    <source>
        <dbReference type="Proteomes" id="UP000271426"/>
    </source>
</evidence>
<dbReference type="PANTHER" id="PTHR43427">
    <property type="entry name" value="CHLORIDE CHANNEL PROTEIN CLC-E"/>
    <property type="match status" value="1"/>
</dbReference>
<evidence type="ECO:0000313" key="6">
    <source>
        <dbReference type="EMBL" id="AZA10263.1"/>
    </source>
</evidence>
<feature type="transmembrane region" description="Helical" evidence="5">
    <location>
        <begin position="303"/>
        <end position="319"/>
    </location>
</feature>
<feature type="transmembrane region" description="Helical" evidence="5">
    <location>
        <begin position="200"/>
        <end position="224"/>
    </location>
</feature>
<dbReference type="Gene3D" id="1.10.3080.10">
    <property type="entry name" value="Clc chloride channel"/>
    <property type="match status" value="1"/>
</dbReference>
<dbReference type="PANTHER" id="PTHR43427:SF12">
    <property type="entry name" value="CHLORIDE TRANSPORTER"/>
    <property type="match status" value="1"/>
</dbReference>
<dbReference type="Pfam" id="PF00654">
    <property type="entry name" value="Voltage_CLC"/>
    <property type="match status" value="1"/>
</dbReference>
<dbReference type="AlphaFoldDB" id="A0A3G6IXG8"/>
<name>A0A3G6IXG8_9CORY</name>
<sequence length="396" mass="40906">MVLVAIIFGGVAGVLSGLTYGLMQWLQHLIWPEQPSWIYTFSVVLIAGVLIACINIKAGEFELQQEIEASDDLQSFHRGKAMFIAAGAIVAVAAGGAIGPEAGLVGVVGQLSALVNMRITQTREQAVALAKIGNAAALGSLYGSPPAGATYEDDTFDNHKVVPVLAAIAGMGGFLLVINATPSHHAKLDFMATGDFSTHLMVPTLFAAIIGAAFGLGFSALHHGYQVLNKRIGHPVARTIGWSILLALLLASLPQLRFSGQDALADLVAHPGQTTGLALLGLAVGKLIATIITLAAGWKGGEFFPLMLIGACAGMWVAGSESGVLATDLLAATAIAGIGAALTVTLRKPLTILLILLLLAHHVMVAPLLIGVGVGYLVQLFLPNNKDADVSALTGR</sequence>
<keyword evidence="3 5" id="KW-1133">Transmembrane helix</keyword>
<comment type="subcellular location">
    <subcellularLocation>
        <location evidence="1">Membrane</location>
        <topology evidence="1">Multi-pass membrane protein</topology>
    </subcellularLocation>
</comment>
<evidence type="ECO:0000256" key="4">
    <source>
        <dbReference type="ARBA" id="ARBA00023136"/>
    </source>
</evidence>
<protein>
    <submittedName>
        <fullName evidence="6">Putative voltage-gated ClC-type chloride channel ClcB</fullName>
    </submittedName>
</protein>
<evidence type="ECO:0000256" key="1">
    <source>
        <dbReference type="ARBA" id="ARBA00004141"/>
    </source>
</evidence>
<evidence type="ECO:0000256" key="5">
    <source>
        <dbReference type="SAM" id="Phobius"/>
    </source>
</evidence>
<feature type="transmembrane region" description="Helical" evidence="5">
    <location>
        <begin position="161"/>
        <end position="180"/>
    </location>
</feature>
<dbReference type="InterPro" id="IPR001807">
    <property type="entry name" value="ClC"/>
</dbReference>
<dbReference type="InterPro" id="IPR050368">
    <property type="entry name" value="ClC-type_chloride_channel"/>
</dbReference>
<keyword evidence="7" id="KW-1185">Reference proteome</keyword>
<keyword evidence="2 5" id="KW-0812">Transmembrane</keyword>
<feature type="transmembrane region" description="Helical" evidence="5">
    <location>
        <begin position="236"/>
        <end position="256"/>
    </location>
</feature>
<dbReference type="GO" id="GO:0015108">
    <property type="term" value="F:chloride transmembrane transporter activity"/>
    <property type="evidence" value="ECO:0007669"/>
    <property type="project" value="InterPro"/>
</dbReference>
<dbReference type="KEGG" id="cpso:CPPEL_10860"/>
<dbReference type="PRINTS" id="PR00762">
    <property type="entry name" value="CLCHANNEL"/>
</dbReference>
<gene>
    <name evidence="6" type="ORF">CPPEL_10860</name>
</gene>
<dbReference type="InterPro" id="IPR014743">
    <property type="entry name" value="Cl-channel_core"/>
</dbReference>
<feature type="transmembrane region" description="Helical" evidence="5">
    <location>
        <begin position="325"/>
        <end position="346"/>
    </location>
</feature>
<dbReference type="GO" id="GO:0016020">
    <property type="term" value="C:membrane"/>
    <property type="evidence" value="ECO:0007669"/>
    <property type="project" value="UniProtKB-SubCell"/>
</dbReference>
<evidence type="ECO:0000256" key="2">
    <source>
        <dbReference type="ARBA" id="ARBA00022692"/>
    </source>
</evidence>
<organism evidence="6 7">
    <name type="scientific">Corynebacterium pseudopelargi</name>
    <dbReference type="NCBI Taxonomy" id="2080757"/>
    <lineage>
        <taxon>Bacteria</taxon>
        <taxon>Bacillati</taxon>
        <taxon>Actinomycetota</taxon>
        <taxon>Actinomycetes</taxon>
        <taxon>Mycobacteriales</taxon>
        <taxon>Corynebacteriaceae</taxon>
        <taxon>Corynebacterium</taxon>
    </lineage>
</organism>
<evidence type="ECO:0000256" key="3">
    <source>
        <dbReference type="ARBA" id="ARBA00022989"/>
    </source>
</evidence>
<dbReference type="EMBL" id="CP033898">
    <property type="protein sequence ID" value="AZA10263.1"/>
    <property type="molecule type" value="Genomic_DNA"/>
</dbReference>
<dbReference type="Proteomes" id="UP000271426">
    <property type="component" value="Chromosome"/>
</dbReference>
<feature type="transmembrane region" description="Helical" evidence="5">
    <location>
        <begin position="276"/>
        <end position="296"/>
    </location>
</feature>
<keyword evidence="4 5" id="KW-0472">Membrane</keyword>
<feature type="transmembrane region" description="Helical" evidence="5">
    <location>
        <begin position="37"/>
        <end position="56"/>
    </location>
</feature>
<accession>A0A3G6IXG8</accession>